<evidence type="ECO:0000313" key="3">
    <source>
        <dbReference type="Proteomes" id="UP000314294"/>
    </source>
</evidence>
<proteinExistence type="predicted"/>
<dbReference type="EMBL" id="SRLO01000013">
    <property type="protein sequence ID" value="TNN86705.1"/>
    <property type="molecule type" value="Genomic_DNA"/>
</dbReference>
<accession>A0A4Z2J8L0</accession>
<name>A0A4Z2J8L0_9TELE</name>
<protein>
    <submittedName>
        <fullName evidence="2">Uncharacterized protein</fullName>
    </submittedName>
</protein>
<keyword evidence="3" id="KW-1185">Reference proteome</keyword>
<evidence type="ECO:0000256" key="1">
    <source>
        <dbReference type="SAM" id="MobiDB-lite"/>
    </source>
</evidence>
<organism evidence="2 3">
    <name type="scientific">Liparis tanakae</name>
    <name type="common">Tanaka's snailfish</name>
    <dbReference type="NCBI Taxonomy" id="230148"/>
    <lineage>
        <taxon>Eukaryota</taxon>
        <taxon>Metazoa</taxon>
        <taxon>Chordata</taxon>
        <taxon>Craniata</taxon>
        <taxon>Vertebrata</taxon>
        <taxon>Euteleostomi</taxon>
        <taxon>Actinopterygii</taxon>
        <taxon>Neopterygii</taxon>
        <taxon>Teleostei</taxon>
        <taxon>Neoteleostei</taxon>
        <taxon>Acanthomorphata</taxon>
        <taxon>Eupercaria</taxon>
        <taxon>Perciformes</taxon>
        <taxon>Cottioidei</taxon>
        <taxon>Cottales</taxon>
        <taxon>Liparidae</taxon>
        <taxon>Liparis</taxon>
    </lineage>
</organism>
<dbReference type="Proteomes" id="UP000314294">
    <property type="component" value="Unassembled WGS sequence"/>
</dbReference>
<gene>
    <name evidence="2" type="ORF">EYF80_002888</name>
</gene>
<comment type="caution">
    <text evidence="2">The sequence shown here is derived from an EMBL/GenBank/DDBJ whole genome shotgun (WGS) entry which is preliminary data.</text>
</comment>
<evidence type="ECO:0000313" key="2">
    <source>
        <dbReference type="EMBL" id="TNN86705.1"/>
    </source>
</evidence>
<reference evidence="2 3" key="1">
    <citation type="submission" date="2019-03" db="EMBL/GenBank/DDBJ databases">
        <title>First draft genome of Liparis tanakae, snailfish: a comprehensive survey of snailfish specific genes.</title>
        <authorList>
            <person name="Kim W."/>
            <person name="Song I."/>
            <person name="Jeong J.-H."/>
            <person name="Kim D."/>
            <person name="Kim S."/>
            <person name="Ryu S."/>
            <person name="Song J.Y."/>
            <person name="Lee S.K."/>
        </authorList>
    </citation>
    <scope>NUCLEOTIDE SEQUENCE [LARGE SCALE GENOMIC DNA]</scope>
    <source>
        <tissue evidence="2">Muscle</tissue>
    </source>
</reference>
<feature type="region of interest" description="Disordered" evidence="1">
    <location>
        <begin position="1"/>
        <end position="36"/>
    </location>
</feature>
<sequence length="171" mass="18836">MRQSLSLLSVPPPCVPAEEDAATRHGQHDAQQQGQPVARVVSLRRLHQRQEQQQPGGGRRSGWVSSRFTLCTVDTQQQELQHLSWMSAVLEKGNKWAGLVELKPEKSRSEKSEYGAATGPRVGSPLPLWAPGHSTLRSTTSLPSFLALQLLLHPLLPVILFSLSPVPLFNL</sequence>
<dbReference type="AlphaFoldDB" id="A0A4Z2J8L0"/>